<evidence type="ECO:0000256" key="1">
    <source>
        <dbReference type="SAM" id="Phobius"/>
    </source>
</evidence>
<keyword evidence="1" id="KW-1133">Transmembrane helix</keyword>
<feature type="transmembrane region" description="Helical" evidence="1">
    <location>
        <begin position="68"/>
        <end position="85"/>
    </location>
</feature>
<reference evidence="2 3" key="1">
    <citation type="submission" date="2016-10" db="EMBL/GenBank/DDBJ databases">
        <authorList>
            <person name="de Groot N.N."/>
        </authorList>
    </citation>
    <scope>NUCLEOTIDE SEQUENCE [LARGE SCALE GENOMIC DNA]</scope>
    <source>
        <strain evidence="2 3">DSM 26656</strain>
    </source>
</reference>
<keyword evidence="1" id="KW-0812">Transmembrane</keyword>
<dbReference type="PANTHER" id="PTHR38592:SF3">
    <property type="entry name" value="BLL4819 PROTEIN"/>
    <property type="match status" value="1"/>
</dbReference>
<dbReference type="InterPro" id="IPR014550">
    <property type="entry name" value="UCP028704_OpgC"/>
</dbReference>
<protein>
    <recommendedName>
        <fullName evidence="4">OpgC protein</fullName>
    </recommendedName>
</protein>
<feature type="transmembrane region" description="Helical" evidence="1">
    <location>
        <begin position="251"/>
        <end position="271"/>
    </location>
</feature>
<feature type="transmembrane region" description="Helical" evidence="1">
    <location>
        <begin position="356"/>
        <end position="380"/>
    </location>
</feature>
<dbReference type="PIRSF" id="PIRSF028704">
    <property type="entry name" value="UPC028704"/>
    <property type="match status" value="1"/>
</dbReference>
<proteinExistence type="predicted"/>
<sequence>MVPASSLGHFLIYGHAASNAAYPAVQRDARIDVLRGLALLVIFINHMPGNVVSAYMPHNYGFSDAADAFVMIAGVSATLAYGGLIERRGLSVGALKIAARLWTLYIAHIAVFIIVCGVVAAAVTRTQNPLYVEAINIQPFFSDTFAALVEALTLSYQPYYLDILPLYIVLLALFPAIYYGVRVSPLATLVASLAIWQSALFLGLNLPNAGSAGWFFNPFAWQVIFTLGVIIGRAAQLGLSAPRLRRLDMLAVAFLVFAWSAKVSMGNPFGIAALNDWFDSVQLGSDKTNLAWTRILHVVALAWLAIRWLPAGRGLLSSKVARILAEMGRHSLDVFCVGIVLSIIGQIILAETAFAIGPQLLVCVAGITILAGLGIFLSWYQSVTRQGAKADTLPVHGAPSP</sequence>
<name>A0A1H5Y2R4_9HYPH</name>
<keyword evidence="1" id="KW-0472">Membrane</keyword>
<feature type="transmembrane region" description="Helical" evidence="1">
    <location>
        <begin position="219"/>
        <end position="239"/>
    </location>
</feature>
<gene>
    <name evidence="2" type="ORF">SAMN04488115_103506</name>
</gene>
<evidence type="ECO:0000313" key="2">
    <source>
        <dbReference type="EMBL" id="SEG18339.1"/>
    </source>
</evidence>
<evidence type="ECO:0000313" key="3">
    <source>
        <dbReference type="Proteomes" id="UP000236743"/>
    </source>
</evidence>
<dbReference type="Pfam" id="PF10129">
    <property type="entry name" value="OpgC_C"/>
    <property type="match status" value="1"/>
</dbReference>
<dbReference type="AlphaFoldDB" id="A0A1H5Y2R4"/>
<evidence type="ECO:0008006" key="4">
    <source>
        <dbReference type="Google" id="ProtNLM"/>
    </source>
</evidence>
<feature type="transmembrane region" description="Helical" evidence="1">
    <location>
        <begin position="331"/>
        <end position="350"/>
    </location>
</feature>
<feature type="transmembrane region" description="Helical" evidence="1">
    <location>
        <begin position="97"/>
        <end position="123"/>
    </location>
</feature>
<feature type="transmembrane region" description="Helical" evidence="1">
    <location>
        <begin position="186"/>
        <end position="207"/>
    </location>
</feature>
<dbReference type="Proteomes" id="UP000236743">
    <property type="component" value="Unassembled WGS sequence"/>
</dbReference>
<keyword evidence="3" id="KW-1185">Reference proteome</keyword>
<dbReference type="PANTHER" id="PTHR38592">
    <property type="entry name" value="BLL4819 PROTEIN"/>
    <property type="match status" value="1"/>
</dbReference>
<organism evidence="2 3">
    <name type="scientific">Bosea lathyri</name>
    <dbReference type="NCBI Taxonomy" id="1036778"/>
    <lineage>
        <taxon>Bacteria</taxon>
        <taxon>Pseudomonadati</taxon>
        <taxon>Pseudomonadota</taxon>
        <taxon>Alphaproteobacteria</taxon>
        <taxon>Hyphomicrobiales</taxon>
        <taxon>Boseaceae</taxon>
        <taxon>Bosea</taxon>
    </lineage>
</organism>
<feature type="transmembrane region" description="Helical" evidence="1">
    <location>
        <begin position="37"/>
        <end position="56"/>
    </location>
</feature>
<feature type="transmembrane region" description="Helical" evidence="1">
    <location>
        <begin position="291"/>
        <end position="310"/>
    </location>
</feature>
<dbReference type="EMBL" id="FNUY01000003">
    <property type="protein sequence ID" value="SEG18339.1"/>
    <property type="molecule type" value="Genomic_DNA"/>
</dbReference>
<accession>A0A1H5Y2R4</accession>
<feature type="transmembrane region" description="Helical" evidence="1">
    <location>
        <begin position="159"/>
        <end position="179"/>
    </location>
</feature>